<gene>
    <name evidence="2" type="ORF">BDZ31_002735</name>
</gene>
<feature type="domain" description="EfeO-type cupredoxin-like" evidence="1">
    <location>
        <begin position="14"/>
        <end position="98"/>
    </location>
</feature>
<evidence type="ECO:0000313" key="3">
    <source>
        <dbReference type="Proteomes" id="UP000585272"/>
    </source>
</evidence>
<dbReference type="Pfam" id="PF13473">
    <property type="entry name" value="Cupredoxin_1"/>
    <property type="match status" value="1"/>
</dbReference>
<dbReference type="Gene3D" id="2.60.40.420">
    <property type="entry name" value="Cupredoxins - blue copper proteins"/>
    <property type="match status" value="1"/>
</dbReference>
<keyword evidence="3" id="KW-1185">Reference proteome</keyword>
<dbReference type="SUPFAM" id="SSF49503">
    <property type="entry name" value="Cupredoxins"/>
    <property type="match status" value="1"/>
</dbReference>
<dbReference type="InterPro" id="IPR028096">
    <property type="entry name" value="EfeO_Cupredoxin"/>
</dbReference>
<dbReference type="InterPro" id="IPR008972">
    <property type="entry name" value="Cupredoxin"/>
</dbReference>
<accession>A0A840IEB2</accession>
<dbReference type="RefSeq" id="WP_183342874.1">
    <property type="nucleotide sequence ID" value="NZ_JACHNU010000003.1"/>
</dbReference>
<comment type="caution">
    <text evidence="2">The sequence shown here is derived from an EMBL/GenBank/DDBJ whole genome shotgun (WGS) entry which is preliminary data.</text>
</comment>
<protein>
    <submittedName>
        <fullName evidence="2">Plastocyanin</fullName>
    </submittedName>
</protein>
<evidence type="ECO:0000313" key="2">
    <source>
        <dbReference type="EMBL" id="MBB4663146.1"/>
    </source>
</evidence>
<reference evidence="2 3" key="1">
    <citation type="submission" date="2020-08" db="EMBL/GenBank/DDBJ databases">
        <title>Genomic Encyclopedia of Archaeal and Bacterial Type Strains, Phase II (KMG-II): from individual species to whole genera.</title>
        <authorList>
            <person name="Goeker M."/>
        </authorList>
    </citation>
    <scope>NUCLEOTIDE SEQUENCE [LARGE SCALE GENOMIC DNA]</scope>
    <source>
        <strain evidence="2 3">DSM 23288</strain>
    </source>
</reference>
<name>A0A840IEB2_9ACTN</name>
<dbReference type="AlphaFoldDB" id="A0A840IEB2"/>
<proteinExistence type="predicted"/>
<dbReference type="Proteomes" id="UP000585272">
    <property type="component" value="Unassembled WGS sequence"/>
</dbReference>
<organism evidence="2 3">
    <name type="scientific">Conexibacter arvalis</name>
    <dbReference type="NCBI Taxonomy" id="912552"/>
    <lineage>
        <taxon>Bacteria</taxon>
        <taxon>Bacillati</taxon>
        <taxon>Actinomycetota</taxon>
        <taxon>Thermoleophilia</taxon>
        <taxon>Solirubrobacterales</taxon>
        <taxon>Conexibacteraceae</taxon>
        <taxon>Conexibacter</taxon>
    </lineage>
</organism>
<evidence type="ECO:0000259" key="1">
    <source>
        <dbReference type="Pfam" id="PF13473"/>
    </source>
</evidence>
<sequence length="115" mass="12634">MAALALGGCGSGRSADVADTSAAVVAMSEFRLDPQELRLSAGRRAFTIRNDGRIVHRFELRRADGDRRLLVRGRPLKPGESQTLTVRLTPGEYLMRCAQERHNTLGEWGTVTVRG</sequence>
<dbReference type="EMBL" id="JACHNU010000003">
    <property type="protein sequence ID" value="MBB4663146.1"/>
    <property type="molecule type" value="Genomic_DNA"/>
</dbReference>